<dbReference type="RefSeq" id="WP_092019275.1">
    <property type="nucleotide sequence ID" value="NZ_FOXH01000017.1"/>
</dbReference>
<dbReference type="GO" id="GO:0008483">
    <property type="term" value="F:transaminase activity"/>
    <property type="evidence" value="ECO:0007669"/>
    <property type="project" value="TreeGrafter"/>
</dbReference>
<accession>A0A1I5Y523</accession>
<evidence type="ECO:0000256" key="3">
    <source>
        <dbReference type="PIRSR" id="PIRSR000390-1"/>
    </source>
</evidence>
<keyword evidence="7" id="KW-1185">Reference proteome</keyword>
<proteinExistence type="inferred from homology"/>
<dbReference type="PIRSF" id="PIRSF000390">
    <property type="entry name" value="PLP_StrS"/>
    <property type="match status" value="1"/>
</dbReference>
<reference evidence="6 7" key="1">
    <citation type="submission" date="2016-10" db="EMBL/GenBank/DDBJ databases">
        <authorList>
            <person name="de Groot N.N."/>
        </authorList>
    </citation>
    <scope>NUCLEOTIDE SEQUENCE [LARGE SCALE GENOMIC DNA]</scope>
    <source>
        <strain evidence="7">E92,LMG 26720,CCM 7988</strain>
    </source>
</reference>
<name>A0A1I5Y523_9BACT</name>
<dbReference type="InterPro" id="IPR015424">
    <property type="entry name" value="PyrdxlP-dep_Trfase"/>
</dbReference>
<evidence type="ECO:0000256" key="1">
    <source>
        <dbReference type="ARBA" id="ARBA00022898"/>
    </source>
</evidence>
<dbReference type="Pfam" id="PF01041">
    <property type="entry name" value="DegT_DnrJ_EryC1"/>
    <property type="match status" value="1"/>
</dbReference>
<dbReference type="CDD" id="cd00616">
    <property type="entry name" value="AHBA_syn"/>
    <property type="match status" value="1"/>
</dbReference>
<dbReference type="AlphaFoldDB" id="A0A1I5Y523"/>
<dbReference type="GO" id="GO:0000271">
    <property type="term" value="P:polysaccharide biosynthetic process"/>
    <property type="evidence" value="ECO:0007669"/>
    <property type="project" value="TreeGrafter"/>
</dbReference>
<comment type="similarity">
    <text evidence="2 5">Belongs to the DegT/DnrJ/EryC1 family.</text>
</comment>
<dbReference type="Gene3D" id="3.40.640.10">
    <property type="entry name" value="Type I PLP-dependent aspartate aminotransferase-like (Major domain)"/>
    <property type="match status" value="1"/>
</dbReference>
<dbReference type="STRING" id="1079859.SAMN04515674_11714"/>
<evidence type="ECO:0000313" key="6">
    <source>
        <dbReference type="EMBL" id="SFQ39331.1"/>
    </source>
</evidence>
<evidence type="ECO:0000256" key="5">
    <source>
        <dbReference type="RuleBase" id="RU004508"/>
    </source>
</evidence>
<dbReference type="SUPFAM" id="SSF53383">
    <property type="entry name" value="PLP-dependent transferases"/>
    <property type="match status" value="1"/>
</dbReference>
<organism evidence="6 7">
    <name type="scientific">Pseudarcicella hirudinis</name>
    <dbReference type="NCBI Taxonomy" id="1079859"/>
    <lineage>
        <taxon>Bacteria</taxon>
        <taxon>Pseudomonadati</taxon>
        <taxon>Bacteroidota</taxon>
        <taxon>Cytophagia</taxon>
        <taxon>Cytophagales</taxon>
        <taxon>Flectobacillaceae</taxon>
        <taxon>Pseudarcicella</taxon>
    </lineage>
</organism>
<dbReference type="EMBL" id="FOXH01000017">
    <property type="protein sequence ID" value="SFQ39331.1"/>
    <property type="molecule type" value="Genomic_DNA"/>
</dbReference>
<evidence type="ECO:0000256" key="4">
    <source>
        <dbReference type="PIRSR" id="PIRSR000390-2"/>
    </source>
</evidence>
<feature type="modified residue" description="N6-(pyridoxal phosphate)lysine" evidence="4">
    <location>
        <position position="181"/>
    </location>
</feature>
<dbReference type="PANTHER" id="PTHR30244:SF9">
    <property type="entry name" value="PROTEIN RV3402C"/>
    <property type="match status" value="1"/>
</dbReference>
<dbReference type="Proteomes" id="UP000199306">
    <property type="component" value="Unassembled WGS sequence"/>
</dbReference>
<dbReference type="OrthoDB" id="9810913at2"/>
<gene>
    <name evidence="6" type="ORF">SAMN04515674_11714</name>
</gene>
<dbReference type="GO" id="GO:0030170">
    <property type="term" value="F:pyridoxal phosphate binding"/>
    <property type="evidence" value="ECO:0007669"/>
    <property type="project" value="TreeGrafter"/>
</dbReference>
<dbReference type="InterPro" id="IPR015421">
    <property type="entry name" value="PyrdxlP-dep_Trfase_major"/>
</dbReference>
<evidence type="ECO:0000256" key="2">
    <source>
        <dbReference type="ARBA" id="ARBA00037999"/>
    </source>
</evidence>
<sequence length="359" mass="40155">MINVTKTYLPDIEEYQSYVKGIWDRVQLTNNGPLVKELEAKLRDYLGVKHCLFVSNGTIAIQIALKVLGISKEVITTPFSYCATSHSVIWENCTPVFADVSPKDLCIDPARVEAAITENTQAILATHVYGNACDVEALARIGEKYKIKVIYDGAHCYGADLGGKALLSYGDISTCSFHATKVFHTTEGGAIITDNDDVAWLIDRYRSFGHIADNYLTIGINGKNSEFHAAMGLCVLPDVPEIIRSRKEISELYDRLLPFGEKLGSPEWKADLVRNYAYYPVFFESEEALLKTKANLEAHDIFPRRYFYPSLSTLPFVQKESNCPVSDDFALRALSLPLFYDLAHDDVEKISRIVSDSIL</sequence>
<dbReference type="InterPro" id="IPR000653">
    <property type="entry name" value="DegT/StrS_aminotransferase"/>
</dbReference>
<protein>
    <submittedName>
        <fullName evidence="6">dTDP-4-amino-4,6-dideoxygalactose transaminase</fullName>
    </submittedName>
</protein>
<feature type="active site" description="Proton acceptor" evidence="3">
    <location>
        <position position="181"/>
    </location>
</feature>
<evidence type="ECO:0000313" key="7">
    <source>
        <dbReference type="Proteomes" id="UP000199306"/>
    </source>
</evidence>
<dbReference type="PANTHER" id="PTHR30244">
    <property type="entry name" value="TRANSAMINASE"/>
    <property type="match status" value="1"/>
</dbReference>
<keyword evidence="1 4" id="KW-0663">Pyridoxal phosphate</keyword>